<evidence type="ECO:0000313" key="7">
    <source>
        <dbReference type="EMBL" id="KPG03844.1"/>
    </source>
</evidence>
<evidence type="ECO:0000256" key="3">
    <source>
        <dbReference type="ARBA" id="ARBA00022832"/>
    </source>
</evidence>
<dbReference type="Gene3D" id="3.90.226.10">
    <property type="entry name" value="2-enoyl-CoA Hydratase, Chain A, domain 1"/>
    <property type="match status" value="1"/>
</dbReference>
<sequence length="243" mass="26001">MIGVTSDGPVTTIELQRPERRNAVTYELALAFAEEVRKAAETARAIVITGQGTSFCAGADLSSGAPDPDKFADAWQHSIKSVDAADVPVIAAVNGPAIGAGVMLAMVADLRVVSETARFQFPVAKYGIALDNWSIRRLSSLVGYGRARAMLLAAEPLDAQTAFQTGMANRIGELADAQAWAAELAGFAPLALKHAKRVLNDDGAFEDQWPEHKELFDKAWGSQDIIEAQVARIQKRPPNFQGA</sequence>
<keyword evidence="3" id="KW-0276">Fatty acid metabolism</keyword>
<proteinExistence type="inferred from homology"/>
<organism evidence="7 10">
    <name type="scientific">Mycobacteroides immunogenum</name>
    <dbReference type="NCBI Taxonomy" id="83262"/>
    <lineage>
        <taxon>Bacteria</taxon>
        <taxon>Bacillati</taxon>
        <taxon>Actinomycetota</taxon>
        <taxon>Actinomycetes</taxon>
        <taxon>Mycobacteriales</taxon>
        <taxon>Mycobacteriaceae</taxon>
        <taxon>Mycobacteroides</taxon>
    </lineage>
</organism>
<dbReference type="RefSeq" id="WP_043078866.1">
    <property type="nucleotide sequence ID" value="NZ_CP011530.1"/>
</dbReference>
<comment type="catalytic activity">
    <reaction evidence="5">
        <text>a 4-saturated-(3S)-3-hydroxyacyl-CoA = a (3E)-enoyl-CoA + H2O</text>
        <dbReference type="Rhea" id="RHEA:20724"/>
        <dbReference type="ChEBI" id="CHEBI:15377"/>
        <dbReference type="ChEBI" id="CHEBI:58521"/>
        <dbReference type="ChEBI" id="CHEBI:137480"/>
        <dbReference type="EC" id="4.2.1.17"/>
    </reaction>
</comment>
<evidence type="ECO:0000256" key="4">
    <source>
        <dbReference type="ARBA" id="ARBA00023709"/>
    </source>
</evidence>
<evidence type="ECO:0000313" key="11">
    <source>
        <dbReference type="Proteomes" id="UP000037962"/>
    </source>
</evidence>
<dbReference type="SUPFAM" id="SSF52096">
    <property type="entry name" value="ClpP/crotonase"/>
    <property type="match status" value="1"/>
</dbReference>
<dbReference type="Proteomes" id="UP000037843">
    <property type="component" value="Unassembled WGS sequence"/>
</dbReference>
<reference evidence="9 12" key="2">
    <citation type="submission" date="2016-01" db="EMBL/GenBank/DDBJ databases">
        <title>Mycobacterium immunogenum strain CD11_6 genome sequencing and assembly.</title>
        <authorList>
            <person name="Kaur G."/>
            <person name="Nair G.R."/>
            <person name="Mayilraj S."/>
        </authorList>
    </citation>
    <scope>NUCLEOTIDE SEQUENCE [LARGE SCALE GENOMIC DNA]</scope>
    <source>
        <strain evidence="9 12">CD11-6</strain>
    </source>
</reference>
<comment type="similarity">
    <text evidence="2 6">Belongs to the enoyl-CoA hydratase/isomerase family.</text>
</comment>
<comment type="catalytic activity">
    <reaction evidence="4">
        <text>a (3S)-3-hydroxyacyl-CoA = a (2E)-enoyl-CoA + H2O</text>
        <dbReference type="Rhea" id="RHEA:16105"/>
        <dbReference type="ChEBI" id="CHEBI:15377"/>
        <dbReference type="ChEBI" id="CHEBI:57318"/>
        <dbReference type="ChEBI" id="CHEBI:58856"/>
        <dbReference type="EC" id="4.2.1.17"/>
    </reaction>
</comment>
<dbReference type="AlphaFoldDB" id="A0A0N1LUX7"/>
<dbReference type="GO" id="GO:0004300">
    <property type="term" value="F:enoyl-CoA hydratase activity"/>
    <property type="evidence" value="ECO:0007669"/>
    <property type="project" value="UniProtKB-EC"/>
</dbReference>
<keyword evidence="11" id="KW-1185">Reference proteome</keyword>
<evidence type="ECO:0000313" key="9">
    <source>
        <dbReference type="EMBL" id="OAT67076.1"/>
    </source>
</evidence>
<dbReference type="Pfam" id="PF00378">
    <property type="entry name" value="ECH_1"/>
    <property type="match status" value="1"/>
</dbReference>
<evidence type="ECO:0000256" key="5">
    <source>
        <dbReference type="ARBA" id="ARBA00023717"/>
    </source>
</evidence>
<dbReference type="KEGG" id="miz:BAB75_05145"/>
<dbReference type="GO" id="GO:0006631">
    <property type="term" value="P:fatty acid metabolic process"/>
    <property type="evidence" value="ECO:0007669"/>
    <property type="project" value="UniProtKB-KW"/>
</dbReference>
<dbReference type="InterPro" id="IPR018376">
    <property type="entry name" value="Enoyl-CoA_hyd/isom_CS"/>
</dbReference>
<keyword evidence="3" id="KW-0443">Lipid metabolism</keyword>
<gene>
    <name evidence="7" type="ORF">AN908_25275</name>
    <name evidence="8" type="ORF">AN912_21520</name>
    <name evidence="9" type="ORF">AWB85_15685</name>
</gene>
<dbReference type="EMBL" id="LJFS01000033">
    <property type="protein sequence ID" value="KPG28703.1"/>
    <property type="molecule type" value="Genomic_DNA"/>
</dbReference>
<dbReference type="OrthoDB" id="3569436at2"/>
<reference evidence="10 11" key="1">
    <citation type="submission" date="2015-09" db="EMBL/GenBank/DDBJ databases">
        <title>Genome Sequences of Mycobacterium immunogenum Isolates, Recuperated from a Chloraminated Drinking Water Distribution System Simulator Subjected to Episodes of Nitrification.</title>
        <authorList>
            <person name="Gomez-Alvarez V."/>
            <person name="Revetta R.P."/>
        </authorList>
    </citation>
    <scope>NUCLEOTIDE SEQUENCE [LARGE SCALE GENOMIC DNA]</scope>
    <source>
        <strain evidence="7 10">H008</strain>
        <strain evidence="8 11">H076</strain>
    </source>
</reference>
<evidence type="ECO:0000313" key="12">
    <source>
        <dbReference type="Proteomes" id="UP000186919"/>
    </source>
</evidence>
<dbReference type="PANTHER" id="PTHR43802:SF1">
    <property type="entry name" value="IP11341P-RELATED"/>
    <property type="match status" value="1"/>
</dbReference>
<evidence type="ECO:0000256" key="2">
    <source>
        <dbReference type="ARBA" id="ARBA00005254"/>
    </source>
</evidence>
<evidence type="ECO:0000313" key="10">
    <source>
        <dbReference type="Proteomes" id="UP000037843"/>
    </source>
</evidence>
<dbReference type="InterPro" id="IPR029045">
    <property type="entry name" value="ClpP/crotonase-like_dom_sf"/>
</dbReference>
<dbReference type="STRING" id="83262.BAB75_05145"/>
<comment type="function">
    <text evidence="1">Could possibly oxidize fatty acids using specific components.</text>
</comment>
<evidence type="ECO:0000313" key="8">
    <source>
        <dbReference type="EMBL" id="KPG28703.1"/>
    </source>
</evidence>
<evidence type="ECO:0000256" key="1">
    <source>
        <dbReference type="ARBA" id="ARBA00002994"/>
    </source>
</evidence>
<comment type="caution">
    <text evidence="7">The sequence shown here is derived from an EMBL/GenBank/DDBJ whole genome shotgun (WGS) entry which is preliminary data.</text>
</comment>
<dbReference type="EC" id="4.2.1.17" evidence="7"/>
<dbReference type="InterPro" id="IPR001753">
    <property type="entry name" value="Enoyl-CoA_hydra/iso"/>
</dbReference>
<dbReference type="EMBL" id="LJFO01000019">
    <property type="protein sequence ID" value="KPG03844.1"/>
    <property type="molecule type" value="Genomic_DNA"/>
</dbReference>
<dbReference type="EMBL" id="LQYE01000031">
    <property type="protein sequence ID" value="OAT67076.1"/>
    <property type="molecule type" value="Genomic_DNA"/>
</dbReference>
<dbReference type="PROSITE" id="PS00166">
    <property type="entry name" value="ENOYL_COA_HYDRATASE"/>
    <property type="match status" value="1"/>
</dbReference>
<keyword evidence="7" id="KW-0456">Lyase</keyword>
<dbReference type="PANTHER" id="PTHR43802">
    <property type="entry name" value="ENOYL-COA HYDRATASE"/>
    <property type="match status" value="1"/>
</dbReference>
<dbReference type="NCBIfam" id="NF005891">
    <property type="entry name" value="PRK07854.1"/>
    <property type="match status" value="1"/>
</dbReference>
<name>A0A0N1LUX7_9MYCO</name>
<protein>
    <submittedName>
        <fullName evidence="7">Enoyl-CoA hydratase</fullName>
        <ecNumber evidence="7">4.2.1.17</ecNumber>
    </submittedName>
</protein>
<accession>A0A0N1LUX7</accession>
<dbReference type="Proteomes" id="UP000037962">
    <property type="component" value="Unassembled WGS sequence"/>
</dbReference>
<dbReference type="PATRIC" id="fig|83262.10.peg.767"/>
<dbReference type="Proteomes" id="UP000186919">
    <property type="component" value="Unassembled WGS sequence"/>
</dbReference>
<evidence type="ECO:0000256" key="6">
    <source>
        <dbReference type="RuleBase" id="RU003707"/>
    </source>
</evidence>
<dbReference type="CDD" id="cd06558">
    <property type="entry name" value="crotonase-like"/>
    <property type="match status" value="1"/>
</dbReference>
<dbReference type="GeneID" id="45763286"/>